<organism evidence="3 4">
    <name type="scientific">Glonium stellatum</name>
    <dbReference type="NCBI Taxonomy" id="574774"/>
    <lineage>
        <taxon>Eukaryota</taxon>
        <taxon>Fungi</taxon>
        <taxon>Dikarya</taxon>
        <taxon>Ascomycota</taxon>
        <taxon>Pezizomycotina</taxon>
        <taxon>Dothideomycetes</taxon>
        <taxon>Pleosporomycetidae</taxon>
        <taxon>Gloniales</taxon>
        <taxon>Gloniaceae</taxon>
        <taxon>Glonium</taxon>
    </lineage>
</organism>
<accession>A0A8E2JM65</accession>
<dbReference type="GO" id="GO:0016491">
    <property type="term" value="F:oxidoreductase activity"/>
    <property type="evidence" value="ECO:0007669"/>
    <property type="project" value="UniProtKB-KW"/>
</dbReference>
<evidence type="ECO:0000256" key="2">
    <source>
        <dbReference type="ARBA" id="ARBA00023002"/>
    </source>
</evidence>
<comment type="similarity">
    <text evidence="1">Belongs to the short-chain dehydrogenases/reductases (SDR) family.</text>
</comment>
<dbReference type="OrthoDB" id="191139at2759"/>
<evidence type="ECO:0000313" key="3">
    <source>
        <dbReference type="EMBL" id="OCL02324.1"/>
    </source>
</evidence>
<dbReference type="EMBL" id="KV750973">
    <property type="protein sequence ID" value="OCL02324.1"/>
    <property type="molecule type" value="Genomic_DNA"/>
</dbReference>
<sequence length="296" mass="32214">MGGIKYDPGEDIPELTGKVMFITGGTAGIGSESILLLAKHNPEHIYFSGRNSTAAEALTTKVKATSPNAALTFVQCDQGSLASIKSAVEQQFKHKRLDILICNTGIMDKPPGLTTDGYEIQFGLLPIMLQTAAEPDSDVRIIMLTSLAFKIHPTSGIVFKDLKTTQPYRAFGGTLRYGQSKLAALVYARELARRYPSITSVAIHPGVVQTSLVTDLSATHKAVVYISQLGKLLTPEQGAYTYNQVWAAVGDKPKGKPENGVFYEPVGMPGKLNTQAKNQKLASELWRWTEKELDAW</sequence>
<dbReference type="PRINTS" id="PR00081">
    <property type="entry name" value="GDHRDH"/>
</dbReference>
<dbReference type="SUPFAM" id="SSF51735">
    <property type="entry name" value="NAD(P)-binding Rossmann-fold domains"/>
    <property type="match status" value="1"/>
</dbReference>
<dbReference type="PANTHER" id="PTHR24320:SF154">
    <property type="entry name" value="OXIDOREDUCTASE, SHORT-CHAIN DEHYDROGENASE_REDUCTASE FAMILY (AFU_ORTHOLOGUE AFUA_2G04560)"/>
    <property type="match status" value="1"/>
</dbReference>
<dbReference type="PANTHER" id="PTHR24320">
    <property type="entry name" value="RETINOL DEHYDROGENASE"/>
    <property type="match status" value="1"/>
</dbReference>
<dbReference type="Pfam" id="PF00106">
    <property type="entry name" value="adh_short"/>
    <property type="match status" value="1"/>
</dbReference>
<keyword evidence="4" id="KW-1185">Reference proteome</keyword>
<gene>
    <name evidence="3" type="ORF">AOQ84DRAFT_401281</name>
</gene>
<protein>
    <submittedName>
        <fullName evidence="3">Oxidoreductase</fullName>
    </submittedName>
</protein>
<dbReference type="Proteomes" id="UP000250140">
    <property type="component" value="Unassembled WGS sequence"/>
</dbReference>
<proteinExistence type="inferred from homology"/>
<evidence type="ECO:0000256" key="1">
    <source>
        <dbReference type="ARBA" id="ARBA00006484"/>
    </source>
</evidence>
<dbReference type="Gene3D" id="3.40.50.720">
    <property type="entry name" value="NAD(P)-binding Rossmann-like Domain"/>
    <property type="match status" value="1"/>
</dbReference>
<evidence type="ECO:0000313" key="4">
    <source>
        <dbReference type="Proteomes" id="UP000250140"/>
    </source>
</evidence>
<reference evidence="3 4" key="1">
    <citation type="journal article" date="2016" name="Nat. Commun.">
        <title>Ectomycorrhizal ecology is imprinted in the genome of the dominant symbiotic fungus Cenococcum geophilum.</title>
        <authorList>
            <consortium name="DOE Joint Genome Institute"/>
            <person name="Peter M."/>
            <person name="Kohler A."/>
            <person name="Ohm R.A."/>
            <person name="Kuo A."/>
            <person name="Krutzmann J."/>
            <person name="Morin E."/>
            <person name="Arend M."/>
            <person name="Barry K.W."/>
            <person name="Binder M."/>
            <person name="Choi C."/>
            <person name="Clum A."/>
            <person name="Copeland A."/>
            <person name="Grisel N."/>
            <person name="Haridas S."/>
            <person name="Kipfer T."/>
            <person name="LaButti K."/>
            <person name="Lindquist E."/>
            <person name="Lipzen A."/>
            <person name="Maire R."/>
            <person name="Meier B."/>
            <person name="Mihaltcheva S."/>
            <person name="Molinier V."/>
            <person name="Murat C."/>
            <person name="Poggeler S."/>
            <person name="Quandt C.A."/>
            <person name="Sperisen C."/>
            <person name="Tritt A."/>
            <person name="Tisserant E."/>
            <person name="Crous P.W."/>
            <person name="Henrissat B."/>
            <person name="Nehls U."/>
            <person name="Egli S."/>
            <person name="Spatafora J.W."/>
            <person name="Grigoriev I.V."/>
            <person name="Martin F.M."/>
        </authorList>
    </citation>
    <scope>NUCLEOTIDE SEQUENCE [LARGE SCALE GENOMIC DNA]</scope>
    <source>
        <strain evidence="3 4">CBS 207.34</strain>
    </source>
</reference>
<dbReference type="InterPro" id="IPR002347">
    <property type="entry name" value="SDR_fam"/>
</dbReference>
<dbReference type="InterPro" id="IPR036291">
    <property type="entry name" value="NAD(P)-bd_dom_sf"/>
</dbReference>
<keyword evidence="2" id="KW-0560">Oxidoreductase</keyword>
<name>A0A8E2JM65_9PEZI</name>
<dbReference type="AlphaFoldDB" id="A0A8E2JM65"/>